<protein>
    <submittedName>
        <fullName evidence="1">Jg16368 protein</fullName>
    </submittedName>
</protein>
<organism evidence="1 2">
    <name type="scientific">Pararge aegeria aegeria</name>
    <dbReference type="NCBI Taxonomy" id="348720"/>
    <lineage>
        <taxon>Eukaryota</taxon>
        <taxon>Metazoa</taxon>
        <taxon>Ecdysozoa</taxon>
        <taxon>Arthropoda</taxon>
        <taxon>Hexapoda</taxon>
        <taxon>Insecta</taxon>
        <taxon>Pterygota</taxon>
        <taxon>Neoptera</taxon>
        <taxon>Endopterygota</taxon>
        <taxon>Lepidoptera</taxon>
        <taxon>Glossata</taxon>
        <taxon>Ditrysia</taxon>
        <taxon>Papilionoidea</taxon>
        <taxon>Nymphalidae</taxon>
        <taxon>Satyrinae</taxon>
        <taxon>Satyrini</taxon>
        <taxon>Parargina</taxon>
        <taxon>Pararge</taxon>
    </lineage>
</organism>
<reference evidence="1" key="1">
    <citation type="submission" date="2022-03" db="EMBL/GenBank/DDBJ databases">
        <authorList>
            <person name="Lindestad O."/>
        </authorList>
    </citation>
    <scope>NUCLEOTIDE SEQUENCE</scope>
</reference>
<evidence type="ECO:0000313" key="1">
    <source>
        <dbReference type="EMBL" id="CAH2236591.1"/>
    </source>
</evidence>
<evidence type="ECO:0000313" key="2">
    <source>
        <dbReference type="Proteomes" id="UP000838756"/>
    </source>
</evidence>
<dbReference type="AlphaFoldDB" id="A0A8S4RH85"/>
<comment type="caution">
    <text evidence="1">The sequence shown here is derived from an EMBL/GenBank/DDBJ whole genome shotgun (WGS) entry which is preliminary data.</text>
</comment>
<keyword evidence="2" id="KW-1185">Reference proteome</keyword>
<accession>A0A8S4RH85</accession>
<dbReference type="Proteomes" id="UP000838756">
    <property type="component" value="Unassembled WGS sequence"/>
</dbReference>
<gene>
    <name evidence="1" type="primary">jg16368</name>
    <name evidence="1" type="ORF">PAEG_LOCUS13957</name>
</gene>
<dbReference type="EMBL" id="CAKXAJ010025212">
    <property type="protein sequence ID" value="CAH2236591.1"/>
    <property type="molecule type" value="Genomic_DNA"/>
</dbReference>
<proteinExistence type="predicted"/>
<name>A0A8S4RH85_9NEOP</name>
<sequence length="89" mass="9314">MALVRRGGAGGVAARATLTALSLATSAPLGRVDSPRYASLAPTASALCRPIDVTLTCLKFHIVFVLRKAVALKCASDFEYHCDSLSDCC</sequence>